<evidence type="ECO:0000313" key="2">
    <source>
        <dbReference type="Proteomes" id="UP000037043"/>
    </source>
</evidence>
<dbReference type="PATRIC" id="fig|1121318.3.peg.3525"/>
<evidence type="ECO:0000313" key="1">
    <source>
        <dbReference type="EMBL" id="KOA18075.1"/>
    </source>
</evidence>
<name>A0A0L6Z538_9CLOT</name>
<sequence>MKIEGYFSNIKTANEVVGKLKSEGFKGAFTDINEHMNNAYTKSGVLGSRDISSMSQAIFGDEQGSSLAAASPMASGMGGFEEIANVNCKVVVEAKDRDTENAREIIRRMGGTTEDPNGGIPRGLENIDEDDLILKNLRG</sequence>
<keyword evidence="2" id="KW-1185">Reference proteome</keyword>
<dbReference type="EMBL" id="LHUR01000047">
    <property type="protein sequence ID" value="KOA18075.1"/>
    <property type="molecule type" value="Genomic_DNA"/>
</dbReference>
<protein>
    <submittedName>
        <fullName evidence="1">Uncharacterized protein</fullName>
    </submittedName>
</protein>
<dbReference type="AlphaFoldDB" id="A0A0L6Z538"/>
<dbReference type="RefSeq" id="WP_052222957.1">
    <property type="nucleotide sequence ID" value="NZ_LHUR01000047.1"/>
</dbReference>
<gene>
    <name evidence="1" type="ORF">CLHOM_35260</name>
</gene>
<proteinExistence type="predicted"/>
<reference evidence="2" key="1">
    <citation type="submission" date="2015-08" db="EMBL/GenBank/DDBJ databases">
        <title>Genome sequence of the strict anaerobe Clostridium homopropionicum LuHBu1 (DSM 5847T).</title>
        <authorList>
            <person name="Poehlein A."/>
            <person name="Beck M."/>
            <person name="Schiel-Bengelsdorf B."/>
            <person name="Bengelsdorf F.R."/>
            <person name="Daniel R."/>
            <person name="Duerre P."/>
        </authorList>
    </citation>
    <scope>NUCLEOTIDE SEQUENCE [LARGE SCALE GENOMIC DNA]</scope>
    <source>
        <strain evidence="2">DSM 5847</strain>
    </source>
</reference>
<dbReference type="Proteomes" id="UP000037043">
    <property type="component" value="Unassembled WGS sequence"/>
</dbReference>
<accession>A0A0L6Z538</accession>
<comment type="caution">
    <text evidence="1">The sequence shown here is derived from an EMBL/GenBank/DDBJ whole genome shotgun (WGS) entry which is preliminary data.</text>
</comment>
<organism evidence="1 2">
    <name type="scientific">Clostridium homopropionicum DSM 5847</name>
    <dbReference type="NCBI Taxonomy" id="1121318"/>
    <lineage>
        <taxon>Bacteria</taxon>
        <taxon>Bacillati</taxon>
        <taxon>Bacillota</taxon>
        <taxon>Clostridia</taxon>
        <taxon>Eubacteriales</taxon>
        <taxon>Clostridiaceae</taxon>
        <taxon>Clostridium</taxon>
    </lineage>
</organism>